<dbReference type="Pfam" id="PF07963">
    <property type="entry name" value="N_methyl"/>
    <property type="match status" value="1"/>
</dbReference>
<keyword evidence="4 6" id="KW-1133">Transmembrane helix</keyword>
<evidence type="ECO:0000256" key="1">
    <source>
        <dbReference type="ARBA" id="ARBA00004167"/>
    </source>
</evidence>
<protein>
    <recommendedName>
        <fullName evidence="9">General secretion pathway protein G</fullName>
    </recommendedName>
</protein>
<evidence type="ECO:0000256" key="6">
    <source>
        <dbReference type="SAM" id="Phobius"/>
    </source>
</evidence>
<dbReference type="InterPro" id="IPR002416">
    <property type="entry name" value="T2SS_protein-GspH"/>
</dbReference>
<keyword evidence="5 6" id="KW-0472">Membrane</keyword>
<proteinExistence type="predicted"/>
<accession>A0A0G1RLE3</accession>
<dbReference type="InterPro" id="IPR045584">
    <property type="entry name" value="Pilin-like"/>
</dbReference>
<dbReference type="InterPro" id="IPR012902">
    <property type="entry name" value="N_methyl_site"/>
</dbReference>
<dbReference type="PRINTS" id="PR00885">
    <property type="entry name" value="BCTERIALGSPH"/>
</dbReference>
<dbReference type="NCBIfam" id="TIGR02532">
    <property type="entry name" value="IV_pilin_GFxxxE"/>
    <property type="match status" value="1"/>
</dbReference>
<comment type="subcellular location">
    <subcellularLocation>
        <location evidence="1">Membrane</location>
        <topology evidence="1">Single-pass membrane protein</topology>
    </subcellularLocation>
</comment>
<feature type="transmembrane region" description="Helical" evidence="6">
    <location>
        <begin position="27"/>
        <end position="50"/>
    </location>
</feature>
<dbReference type="PROSITE" id="PS00409">
    <property type="entry name" value="PROKAR_NTER_METHYL"/>
    <property type="match status" value="1"/>
</dbReference>
<evidence type="ECO:0008006" key="9">
    <source>
        <dbReference type="Google" id="ProtNLM"/>
    </source>
</evidence>
<evidence type="ECO:0000313" key="7">
    <source>
        <dbReference type="EMBL" id="KKU21750.1"/>
    </source>
</evidence>
<dbReference type="EMBL" id="LCLS01000013">
    <property type="protein sequence ID" value="KKU21750.1"/>
    <property type="molecule type" value="Genomic_DNA"/>
</dbReference>
<evidence type="ECO:0000256" key="5">
    <source>
        <dbReference type="ARBA" id="ARBA00023136"/>
    </source>
</evidence>
<dbReference type="Gene3D" id="3.30.700.10">
    <property type="entry name" value="Glycoprotein, Type 4 Pilin"/>
    <property type="match status" value="1"/>
</dbReference>
<evidence type="ECO:0000256" key="3">
    <source>
        <dbReference type="ARBA" id="ARBA00022692"/>
    </source>
</evidence>
<evidence type="ECO:0000256" key="2">
    <source>
        <dbReference type="ARBA" id="ARBA00022481"/>
    </source>
</evidence>
<dbReference type="AlphaFoldDB" id="A0A0G1RLE3"/>
<organism evidence="7 8">
    <name type="scientific">Candidatus Nomurabacteria bacterium GW2011_GWA1_46_11</name>
    <dbReference type="NCBI Taxonomy" id="1618732"/>
    <lineage>
        <taxon>Bacteria</taxon>
        <taxon>Candidatus Nomuraibacteriota</taxon>
    </lineage>
</organism>
<evidence type="ECO:0000313" key="8">
    <source>
        <dbReference type="Proteomes" id="UP000034107"/>
    </source>
</evidence>
<gene>
    <name evidence="7" type="ORF">UX31_C0013G0024</name>
</gene>
<dbReference type="GO" id="GO:0016020">
    <property type="term" value="C:membrane"/>
    <property type="evidence" value="ECO:0007669"/>
    <property type="project" value="UniProtKB-SubCell"/>
</dbReference>
<reference evidence="7 8" key="1">
    <citation type="journal article" date="2015" name="Nature">
        <title>rRNA introns, odd ribosomes, and small enigmatic genomes across a large radiation of phyla.</title>
        <authorList>
            <person name="Brown C.T."/>
            <person name="Hug L.A."/>
            <person name="Thomas B.C."/>
            <person name="Sharon I."/>
            <person name="Castelle C.J."/>
            <person name="Singh A."/>
            <person name="Wilkins M.J."/>
            <person name="Williams K.H."/>
            <person name="Banfield J.F."/>
        </authorList>
    </citation>
    <scope>NUCLEOTIDE SEQUENCE [LARGE SCALE GENOMIC DNA]</scope>
</reference>
<sequence>MHRGGIFNNGFAIINRMINTTSKTKGFTLIELLIVIGILGVLAAAVVVVLNPAEILKQARDAQRLQDFASINSALALYAVSVASPTFGETLNSDVDTTDLLACGDLKTATTDTDRTVDGTGWVGVAINGITGGSPLSVLPTDPVGSTTYHYCYDGDDTAKTWELNTILESTKFATTEDLDGTDGGDAAGAYETGTDAALDLI</sequence>
<comment type="caution">
    <text evidence="7">The sequence shown here is derived from an EMBL/GenBank/DDBJ whole genome shotgun (WGS) entry which is preliminary data.</text>
</comment>
<dbReference type="GO" id="GO:0015628">
    <property type="term" value="P:protein secretion by the type II secretion system"/>
    <property type="evidence" value="ECO:0007669"/>
    <property type="project" value="InterPro"/>
</dbReference>
<keyword evidence="3 6" id="KW-0812">Transmembrane</keyword>
<keyword evidence="2" id="KW-0488">Methylation</keyword>
<evidence type="ECO:0000256" key="4">
    <source>
        <dbReference type="ARBA" id="ARBA00022989"/>
    </source>
</evidence>
<name>A0A0G1RLE3_9BACT</name>
<dbReference type="GO" id="GO:0015627">
    <property type="term" value="C:type II protein secretion system complex"/>
    <property type="evidence" value="ECO:0007669"/>
    <property type="project" value="InterPro"/>
</dbReference>
<dbReference type="Proteomes" id="UP000034107">
    <property type="component" value="Unassembled WGS sequence"/>
</dbReference>
<dbReference type="SUPFAM" id="SSF54523">
    <property type="entry name" value="Pili subunits"/>
    <property type="match status" value="1"/>
</dbReference>